<dbReference type="Proteomes" id="UP000199658">
    <property type="component" value="Unassembled WGS sequence"/>
</dbReference>
<feature type="region of interest" description="Disordered" evidence="1">
    <location>
        <begin position="1"/>
        <end position="24"/>
    </location>
</feature>
<evidence type="ECO:0000313" key="3">
    <source>
        <dbReference type="Proteomes" id="UP000199658"/>
    </source>
</evidence>
<dbReference type="InterPro" id="IPR010593">
    <property type="entry name" value="DUF1159"/>
</dbReference>
<accession>A0A1I6G285</accession>
<dbReference type="Pfam" id="PF05258">
    <property type="entry name" value="DciA"/>
    <property type="match status" value="1"/>
</dbReference>
<dbReference type="RefSeq" id="WP_425434508.1">
    <property type="nucleotide sequence ID" value="NZ_FOYO01000001.1"/>
</dbReference>
<reference evidence="3" key="1">
    <citation type="submission" date="2016-10" db="EMBL/GenBank/DDBJ databases">
        <authorList>
            <person name="Varghese N."/>
            <person name="Submissions S."/>
        </authorList>
    </citation>
    <scope>NUCLEOTIDE SEQUENCE [LARGE SCALE GENOMIC DNA]</scope>
    <source>
        <strain evidence="3">DSM 26921</strain>
    </source>
</reference>
<evidence type="ECO:0000313" key="2">
    <source>
        <dbReference type="EMBL" id="SFR36187.1"/>
    </source>
</evidence>
<organism evidence="2 3">
    <name type="scientific">Litoreibacter janthinus</name>
    <dbReference type="NCBI Taxonomy" id="670154"/>
    <lineage>
        <taxon>Bacteria</taxon>
        <taxon>Pseudomonadati</taxon>
        <taxon>Pseudomonadota</taxon>
        <taxon>Alphaproteobacteria</taxon>
        <taxon>Rhodobacterales</taxon>
        <taxon>Roseobacteraceae</taxon>
        <taxon>Litoreibacter</taxon>
    </lineage>
</organism>
<sequence>MTRKQTPYFATNATGSTKANRPTYRRRGSKGFAAMSGFVDGQIRKAGEKRGFAVMRLLTHWNEIVGEDTARMAHPVDVGYGREGFGATLTVLCNGSNAPLVQQMLPQIREKVNACYGYSAISRVRVTQTAPVGFSEGQMAFQSAPSTKPAPPPHVISASKELASNVESDGLRHALERLGQNVMARKKNT</sequence>
<dbReference type="AlphaFoldDB" id="A0A1I6G285"/>
<protein>
    <recommendedName>
        <fullName evidence="4">RNA-binding protein</fullName>
    </recommendedName>
</protein>
<dbReference type="InterPro" id="IPR007922">
    <property type="entry name" value="DciA-like"/>
</dbReference>
<dbReference type="STRING" id="670154.SAMN04488002_0757"/>
<gene>
    <name evidence="2" type="ORF">SAMN04488002_0757</name>
</gene>
<dbReference type="EMBL" id="FOYO01000001">
    <property type="protein sequence ID" value="SFR36187.1"/>
    <property type="molecule type" value="Genomic_DNA"/>
</dbReference>
<keyword evidence="3" id="KW-1185">Reference proteome</keyword>
<feature type="compositionally biased region" description="Polar residues" evidence="1">
    <location>
        <begin position="1"/>
        <end position="20"/>
    </location>
</feature>
<evidence type="ECO:0000256" key="1">
    <source>
        <dbReference type="SAM" id="MobiDB-lite"/>
    </source>
</evidence>
<name>A0A1I6G285_9RHOB</name>
<evidence type="ECO:0008006" key="4">
    <source>
        <dbReference type="Google" id="ProtNLM"/>
    </source>
</evidence>
<proteinExistence type="predicted"/>
<dbReference type="PIRSF" id="PIRSF032064">
    <property type="entry name" value="UCP032064"/>
    <property type="match status" value="1"/>
</dbReference>